<dbReference type="SMART" id="SM01130">
    <property type="entry name" value="DHDPS"/>
    <property type="match status" value="1"/>
</dbReference>
<evidence type="ECO:0000256" key="1">
    <source>
        <dbReference type="ARBA" id="ARBA00023239"/>
    </source>
</evidence>
<dbReference type="PANTHER" id="PTHR12128:SF28">
    <property type="entry name" value="2-DEHYDRO-3-DEOXY-D-GLUCONATE ALDOLASE YAGE-RELATED"/>
    <property type="match status" value="1"/>
</dbReference>
<comment type="caution">
    <text evidence="3">The sequence shown here is derived from an EMBL/GenBank/DDBJ whole genome shotgun (WGS) entry which is preliminary data.</text>
</comment>
<dbReference type="InterPro" id="IPR020625">
    <property type="entry name" value="Schiff_base-form_aldolases_AS"/>
</dbReference>
<reference evidence="3" key="1">
    <citation type="submission" date="2019-08" db="EMBL/GenBank/DDBJ databases">
        <authorList>
            <person name="Kucharzyk K."/>
            <person name="Murdoch R.W."/>
            <person name="Higgins S."/>
            <person name="Loffler F."/>
        </authorList>
    </citation>
    <scope>NUCLEOTIDE SEQUENCE</scope>
</reference>
<dbReference type="AlphaFoldDB" id="A0A644XLZ0"/>
<keyword evidence="1 3" id="KW-0456">Lyase</keyword>
<name>A0A644XLZ0_9ZZZZ</name>
<evidence type="ECO:0000256" key="2">
    <source>
        <dbReference type="ARBA" id="ARBA00023270"/>
    </source>
</evidence>
<protein>
    <submittedName>
        <fullName evidence="3">Putative 2-dehydro-3-deoxy-D-gluconate aldolase YagE</fullName>
        <ecNumber evidence="3">4.1.2.51</ecNumber>
    </submittedName>
</protein>
<accession>A0A644XLZ0</accession>
<dbReference type="InterPro" id="IPR013785">
    <property type="entry name" value="Aldolase_TIM"/>
</dbReference>
<dbReference type="SUPFAM" id="SSF51569">
    <property type="entry name" value="Aldolase"/>
    <property type="match status" value="1"/>
</dbReference>
<sequence length="297" mass="32854">MQAAYLAPAITLFHEDGTLDLESQGKLFDNLIEKGIDGILVEGSSSEFFAMPMEQRSIMAKFAIERINHRVKLIIGTSSMVAQQIIDFSNECLDAGADAVMILPPYYFHFGAEALLQYYDRLAREIHGPIYIYNFPDNTGYTIPPATVLQLAQMHSNIVGFKDTISGMDHTRELIKLIKPLIPSFEIYSGFDDNFAHNVLSGGNGCIGALSNVVPEVCTAWVRAFRENNLDGIAAGQQSIDRLMDLYAIRSPFLPVIKETARLRGICTTSAGTFPMPNATVEDDARILELLGRENIL</sequence>
<proteinExistence type="predicted"/>
<dbReference type="GO" id="GO:0061677">
    <property type="term" value="F:2-dehydro-3-deoxy-D-gluconate aldolase activity"/>
    <property type="evidence" value="ECO:0007669"/>
    <property type="project" value="UniProtKB-EC"/>
</dbReference>
<dbReference type="PIRSF" id="PIRSF001365">
    <property type="entry name" value="DHDPS"/>
    <property type="match status" value="1"/>
</dbReference>
<dbReference type="GO" id="GO:0005829">
    <property type="term" value="C:cytosol"/>
    <property type="evidence" value="ECO:0007669"/>
    <property type="project" value="TreeGrafter"/>
</dbReference>
<dbReference type="InterPro" id="IPR002220">
    <property type="entry name" value="DapA-like"/>
</dbReference>
<dbReference type="PRINTS" id="PR00146">
    <property type="entry name" value="DHPICSNTHASE"/>
</dbReference>
<keyword evidence="2" id="KW-0704">Schiff base</keyword>
<dbReference type="CDD" id="cd00408">
    <property type="entry name" value="DHDPS-like"/>
    <property type="match status" value="1"/>
</dbReference>
<dbReference type="PROSITE" id="PS00666">
    <property type="entry name" value="DHDPS_2"/>
    <property type="match status" value="1"/>
</dbReference>
<dbReference type="Pfam" id="PF00701">
    <property type="entry name" value="DHDPS"/>
    <property type="match status" value="1"/>
</dbReference>
<dbReference type="EC" id="4.1.2.51" evidence="3"/>
<organism evidence="3">
    <name type="scientific">bioreactor metagenome</name>
    <dbReference type="NCBI Taxonomy" id="1076179"/>
    <lineage>
        <taxon>unclassified sequences</taxon>
        <taxon>metagenomes</taxon>
        <taxon>ecological metagenomes</taxon>
    </lineage>
</organism>
<dbReference type="EMBL" id="VSSQ01002751">
    <property type="protein sequence ID" value="MPM17195.1"/>
    <property type="molecule type" value="Genomic_DNA"/>
</dbReference>
<gene>
    <name evidence="3" type="primary">yagE_2</name>
    <name evidence="3" type="ORF">SDC9_63583</name>
</gene>
<dbReference type="PANTHER" id="PTHR12128">
    <property type="entry name" value="DIHYDRODIPICOLINATE SYNTHASE"/>
    <property type="match status" value="1"/>
</dbReference>
<dbReference type="Gene3D" id="3.20.20.70">
    <property type="entry name" value="Aldolase class I"/>
    <property type="match status" value="1"/>
</dbReference>
<evidence type="ECO:0000313" key="3">
    <source>
        <dbReference type="EMBL" id="MPM17195.1"/>
    </source>
</evidence>